<feature type="transmembrane region" description="Helical" evidence="1">
    <location>
        <begin position="12"/>
        <end position="33"/>
    </location>
</feature>
<keyword evidence="1" id="KW-1133">Transmembrane helix</keyword>
<protein>
    <submittedName>
        <fullName evidence="2">Gustatory receptor 5</fullName>
    </submittedName>
</protein>
<sequence length="217" mass="25348">MDIADEFQWHRVLPFSCGIVINAMYSTTIDIYVQMVRLFTDHYKMQIKQTLSRRNVSSPLAEEFRLVWIQLSSLIRNTGIIDPVIFGIQLLQPCVSSIFTMYDINHSISHLRKTGQYTTILRMSISSVILFEQIYRMCNNGYKITRYATTDMLEITLQLSNQIPEDEKIITNMFVYSLTIYPPDCRIGGFLKINRELFVKIMSIIIIYTTVLIQFDN</sequence>
<proteinExistence type="evidence at transcript level"/>
<reference evidence="2" key="1">
    <citation type="submission" date="2015-11" db="EMBL/GenBank/DDBJ databases">
        <title>Identification of candidate chemosensory genes in the antennal transcriptome of Drosicha corpulenta (Kuwana).</title>
        <authorList>
            <person name="Zhang Y."/>
            <person name="Gao Q."/>
            <person name="Xie Y."/>
        </authorList>
    </citation>
    <scope>NUCLEOTIDE SEQUENCE</scope>
</reference>
<dbReference type="EMBL" id="KU133789">
    <property type="protein sequence ID" value="ALV87614.1"/>
    <property type="molecule type" value="mRNA"/>
</dbReference>
<accession>A0A0U3UBH8</accession>
<keyword evidence="1" id="KW-0472">Membrane</keyword>
<keyword evidence="1" id="KW-0812">Transmembrane</keyword>
<dbReference type="AlphaFoldDB" id="A0A0U3UBH8"/>
<evidence type="ECO:0000256" key="1">
    <source>
        <dbReference type="SAM" id="Phobius"/>
    </source>
</evidence>
<organism evidence="2">
    <name type="scientific">Drosicha corpulenta</name>
    <dbReference type="NCBI Taxonomy" id="535978"/>
    <lineage>
        <taxon>Eukaryota</taxon>
        <taxon>Metazoa</taxon>
        <taxon>Ecdysozoa</taxon>
        <taxon>Arthropoda</taxon>
        <taxon>Hexapoda</taxon>
        <taxon>Insecta</taxon>
        <taxon>Pterygota</taxon>
        <taxon>Neoptera</taxon>
        <taxon>Paraneoptera</taxon>
        <taxon>Hemiptera</taxon>
        <taxon>Sternorrhyncha</taxon>
        <taxon>Coccoidea</taxon>
        <taxon>Monophlebidae</taxon>
        <taxon>Drosicha</taxon>
    </lineage>
</organism>
<name>A0A0U3UBH8_9HEMI</name>
<keyword evidence="2" id="KW-0675">Receptor</keyword>
<evidence type="ECO:0000313" key="2">
    <source>
        <dbReference type="EMBL" id="ALV87614.1"/>
    </source>
</evidence>